<evidence type="ECO:0000256" key="1">
    <source>
        <dbReference type="SAM" id="SignalP"/>
    </source>
</evidence>
<protein>
    <recommendedName>
        <fullName evidence="4">TonB-dependent receptor</fullName>
    </recommendedName>
</protein>
<evidence type="ECO:0008006" key="4">
    <source>
        <dbReference type="Google" id="ProtNLM"/>
    </source>
</evidence>
<dbReference type="EMBL" id="CP060718">
    <property type="protein sequence ID" value="QNN68140.1"/>
    <property type="molecule type" value="Genomic_DNA"/>
</dbReference>
<sequence>MKRGVRPAKWLWLVALSPTPLAAQAAPQPPDPDEIIVEGRRANERYRLPQDMRMALPEASSAPRAFDPRLACQNVGPYSCGTDLVPIVTVRSDGSTQIGTGPDER</sequence>
<organism evidence="2 3">
    <name type="scientific">Sphingomonas lutea</name>
    <dbReference type="NCBI Taxonomy" id="1045317"/>
    <lineage>
        <taxon>Bacteria</taxon>
        <taxon>Pseudomonadati</taxon>
        <taxon>Pseudomonadota</taxon>
        <taxon>Alphaproteobacteria</taxon>
        <taxon>Sphingomonadales</taxon>
        <taxon>Sphingomonadaceae</taxon>
        <taxon>Sphingomonas</taxon>
    </lineage>
</organism>
<feature type="signal peptide" evidence="1">
    <location>
        <begin position="1"/>
        <end position="25"/>
    </location>
</feature>
<dbReference type="AlphaFoldDB" id="A0A7G9SJW5"/>
<evidence type="ECO:0000313" key="2">
    <source>
        <dbReference type="EMBL" id="QNN68140.1"/>
    </source>
</evidence>
<proteinExistence type="predicted"/>
<evidence type="ECO:0000313" key="3">
    <source>
        <dbReference type="Proteomes" id="UP000515971"/>
    </source>
</evidence>
<dbReference type="KEGG" id="slut:H9L13_04440"/>
<keyword evidence="3" id="KW-1185">Reference proteome</keyword>
<dbReference type="Proteomes" id="UP000515971">
    <property type="component" value="Chromosome"/>
</dbReference>
<dbReference type="RefSeq" id="WP_187539373.1">
    <property type="nucleotide sequence ID" value="NZ_BAABJT010000001.1"/>
</dbReference>
<accession>A0A7G9SJW5</accession>
<feature type="chain" id="PRO_5028819323" description="TonB-dependent receptor" evidence="1">
    <location>
        <begin position="26"/>
        <end position="105"/>
    </location>
</feature>
<gene>
    <name evidence="2" type="ORF">H9L13_04440</name>
</gene>
<reference evidence="2 3" key="1">
    <citation type="submission" date="2020-08" db="EMBL/GenBank/DDBJ databases">
        <title>Genome sequence of Sphingomonas lutea KCTC 23642T.</title>
        <authorList>
            <person name="Hyun D.-W."/>
            <person name="Bae J.-W."/>
        </authorList>
    </citation>
    <scope>NUCLEOTIDE SEQUENCE [LARGE SCALE GENOMIC DNA]</scope>
    <source>
        <strain evidence="2 3">KCTC 23642</strain>
    </source>
</reference>
<name>A0A7G9SJW5_9SPHN</name>
<keyword evidence="1" id="KW-0732">Signal</keyword>